<dbReference type="InterPro" id="IPR036278">
    <property type="entry name" value="Sialidase_sf"/>
</dbReference>
<dbReference type="InterPro" id="IPR011040">
    <property type="entry name" value="Sialidase"/>
</dbReference>
<keyword evidence="1" id="KW-0812">Transmembrane</keyword>
<evidence type="ECO:0000259" key="2">
    <source>
        <dbReference type="Pfam" id="PF13088"/>
    </source>
</evidence>
<dbReference type="Gene3D" id="2.120.10.10">
    <property type="match status" value="1"/>
</dbReference>
<evidence type="ECO:0000256" key="1">
    <source>
        <dbReference type="SAM" id="Phobius"/>
    </source>
</evidence>
<protein>
    <submittedName>
        <fullName evidence="3">Exo-alpha-sialidase</fullName>
    </submittedName>
</protein>
<name>A0ABW8IF72_9GAMM</name>
<feature type="domain" description="Sialidase" evidence="2">
    <location>
        <begin position="68"/>
        <end position="340"/>
    </location>
</feature>
<keyword evidence="4" id="KW-1185">Reference proteome</keyword>
<dbReference type="PANTHER" id="PTHR43752:SF2">
    <property type="entry name" value="BNR_ASP-BOX REPEAT FAMILY PROTEIN"/>
    <property type="match status" value="1"/>
</dbReference>
<organism evidence="3 4">
    <name type="scientific">Dyella humi</name>
    <dbReference type="NCBI Taxonomy" id="1770547"/>
    <lineage>
        <taxon>Bacteria</taxon>
        <taxon>Pseudomonadati</taxon>
        <taxon>Pseudomonadota</taxon>
        <taxon>Gammaproteobacteria</taxon>
        <taxon>Lysobacterales</taxon>
        <taxon>Rhodanobacteraceae</taxon>
        <taxon>Dyella</taxon>
    </lineage>
</organism>
<sequence length="359" mass="39395">MGAQQHRCVTSTPLPSGEGLTWYAALLLLAAPITAMANNPIVLREFIAASPPTKQSHASTIVETPTGLVTAWFGGKQERDPSVGIWLSRQVQGHWSKPVEVANGGQVDGHREPTWNPVLFLPRHGPLMLFYKVGPDPQHWRGMLKTSDDNGVHWSAERVLPVGILGPIKDKPVQLADGNIVSPSSTELGRWTIHFELSTDSGATWRSSQPVPNPDTIEAIQPSLLPWPNGKLQAIGRTKQDRLFSTWSTDGGQTWSALKLLDVPNPNSGIDATILTDGRACLVYNPTTHGKDWWNGRNTLAIAISSDGEHWKQVLTLERGLGVEFSYPAVIQTKDGKLHVTYTWKRLRIAHVVIDPLGL</sequence>
<feature type="transmembrane region" description="Helical" evidence="1">
    <location>
        <begin position="20"/>
        <end position="37"/>
    </location>
</feature>
<dbReference type="CDD" id="cd15482">
    <property type="entry name" value="Sialidase_non-viral"/>
    <property type="match status" value="1"/>
</dbReference>
<proteinExistence type="predicted"/>
<dbReference type="EMBL" id="JADIKI010000021">
    <property type="protein sequence ID" value="MFK2853305.1"/>
    <property type="molecule type" value="Genomic_DNA"/>
</dbReference>
<dbReference type="Proteomes" id="UP001620409">
    <property type="component" value="Unassembled WGS sequence"/>
</dbReference>
<keyword evidence="1" id="KW-1133">Transmembrane helix</keyword>
<accession>A0ABW8IF72</accession>
<dbReference type="Pfam" id="PF13088">
    <property type="entry name" value="BNR_2"/>
    <property type="match status" value="1"/>
</dbReference>
<reference evidence="3 4" key="1">
    <citation type="submission" date="2020-10" db="EMBL/GenBank/DDBJ databases">
        <title>Phylogeny of dyella-like bacteria.</title>
        <authorList>
            <person name="Fu J."/>
        </authorList>
    </citation>
    <scope>NUCLEOTIDE SEQUENCE [LARGE SCALE GENOMIC DNA]</scope>
    <source>
        <strain evidence="3 4">DHG40</strain>
    </source>
</reference>
<comment type="caution">
    <text evidence="3">The sequence shown here is derived from an EMBL/GenBank/DDBJ whole genome shotgun (WGS) entry which is preliminary data.</text>
</comment>
<evidence type="ECO:0000313" key="4">
    <source>
        <dbReference type="Proteomes" id="UP001620409"/>
    </source>
</evidence>
<dbReference type="PANTHER" id="PTHR43752">
    <property type="entry name" value="BNR/ASP-BOX REPEAT FAMILY PROTEIN"/>
    <property type="match status" value="1"/>
</dbReference>
<evidence type="ECO:0000313" key="3">
    <source>
        <dbReference type="EMBL" id="MFK2853305.1"/>
    </source>
</evidence>
<gene>
    <name evidence="3" type="ORF">ISP18_01675</name>
</gene>
<keyword evidence="1" id="KW-0472">Membrane</keyword>
<dbReference type="SUPFAM" id="SSF50939">
    <property type="entry name" value="Sialidases"/>
    <property type="match status" value="1"/>
</dbReference>